<gene>
    <name evidence="2" type="ORF">B0T18DRAFT_234047</name>
</gene>
<proteinExistence type="predicted"/>
<accession>A0AA40BP11</accession>
<keyword evidence="3" id="KW-1185">Reference proteome</keyword>
<evidence type="ECO:0000313" key="2">
    <source>
        <dbReference type="EMBL" id="KAK0737769.1"/>
    </source>
</evidence>
<evidence type="ECO:0000313" key="3">
    <source>
        <dbReference type="Proteomes" id="UP001172155"/>
    </source>
</evidence>
<feature type="compositionally biased region" description="Basic and acidic residues" evidence="1">
    <location>
        <begin position="69"/>
        <end position="80"/>
    </location>
</feature>
<organism evidence="2 3">
    <name type="scientific">Schizothecium vesticola</name>
    <dbReference type="NCBI Taxonomy" id="314040"/>
    <lineage>
        <taxon>Eukaryota</taxon>
        <taxon>Fungi</taxon>
        <taxon>Dikarya</taxon>
        <taxon>Ascomycota</taxon>
        <taxon>Pezizomycotina</taxon>
        <taxon>Sordariomycetes</taxon>
        <taxon>Sordariomycetidae</taxon>
        <taxon>Sordariales</taxon>
        <taxon>Schizotheciaceae</taxon>
        <taxon>Schizothecium</taxon>
    </lineage>
</organism>
<sequence length="284" mass="31912">MEMEMSRNGGIASPQSPSKSFCCFRPLSSLVNLFALGRKGTMPANLDSNAILSGPLFFSSHFIPSLVHSKERNTREKASQDVRSPPFSSHDIPSRRFGLRRRRQNWGARTPPQAHPTNEISSRFPRLQSGVAPRPLLLFSLKWEHDVMIRARPMRLQEQEDAQMRSNKCSHDDPQDDSQISETHFPTSFSSCLSSRQARKRRGEKRAADRPFRTAVSGLWRLHGQEGETKRSATSAARARVLWSGLLVWLCSGGCCVAHVLCRYAVKGTCVDGRCGWEGFSWLA</sequence>
<name>A0AA40BP11_9PEZI</name>
<feature type="compositionally biased region" description="Polar residues" evidence="1">
    <location>
        <begin position="177"/>
        <end position="196"/>
    </location>
</feature>
<protein>
    <submittedName>
        <fullName evidence="2">Uncharacterized protein</fullName>
    </submittedName>
</protein>
<evidence type="ECO:0000256" key="1">
    <source>
        <dbReference type="SAM" id="MobiDB-lite"/>
    </source>
</evidence>
<comment type="caution">
    <text evidence="2">The sequence shown here is derived from an EMBL/GenBank/DDBJ whole genome shotgun (WGS) entry which is preliminary data.</text>
</comment>
<feature type="region of interest" description="Disordered" evidence="1">
    <location>
        <begin position="159"/>
        <end position="210"/>
    </location>
</feature>
<feature type="region of interest" description="Disordered" evidence="1">
    <location>
        <begin position="69"/>
        <end position="123"/>
    </location>
</feature>
<dbReference type="Proteomes" id="UP001172155">
    <property type="component" value="Unassembled WGS sequence"/>
</dbReference>
<dbReference type="AlphaFoldDB" id="A0AA40BP11"/>
<reference evidence="2" key="1">
    <citation type="submission" date="2023-06" db="EMBL/GenBank/DDBJ databases">
        <title>Genome-scale phylogeny and comparative genomics of the fungal order Sordariales.</title>
        <authorList>
            <consortium name="Lawrence Berkeley National Laboratory"/>
            <person name="Hensen N."/>
            <person name="Bonometti L."/>
            <person name="Westerberg I."/>
            <person name="Brannstrom I.O."/>
            <person name="Guillou S."/>
            <person name="Cros-Aarteil S."/>
            <person name="Calhoun S."/>
            <person name="Haridas S."/>
            <person name="Kuo A."/>
            <person name="Mondo S."/>
            <person name="Pangilinan J."/>
            <person name="Riley R."/>
            <person name="LaButti K."/>
            <person name="Andreopoulos B."/>
            <person name="Lipzen A."/>
            <person name="Chen C."/>
            <person name="Yanf M."/>
            <person name="Daum C."/>
            <person name="Ng V."/>
            <person name="Clum A."/>
            <person name="Steindorff A."/>
            <person name="Ohm R."/>
            <person name="Martin F."/>
            <person name="Silar P."/>
            <person name="Natvig D."/>
            <person name="Lalanne C."/>
            <person name="Gautier V."/>
            <person name="Ament-velasquez S.L."/>
            <person name="Kruys A."/>
            <person name="Hutchinson M.I."/>
            <person name="Powell A.J."/>
            <person name="Barry K."/>
            <person name="Miller A.N."/>
            <person name="Grigoriev I.V."/>
            <person name="Debuchy R."/>
            <person name="Gladieux P."/>
            <person name="Thoren M.H."/>
            <person name="Johannesson H."/>
        </authorList>
    </citation>
    <scope>NUCLEOTIDE SEQUENCE</scope>
    <source>
        <strain evidence="2">SMH3187-1</strain>
    </source>
</reference>
<dbReference type="EMBL" id="JAUKUD010000007">
    <property type="protein sequence ID" value="KAK0737769.1"/>
    <property type="molecule type" value="Genomic_DNA"/>
</dbReference>